<keyword evidence="2" id="KW-1185">Reference proteome</keyword>
<dbReference type="AlphaFoldDB" id="A0A5B7ELT1"/>
<comment type="caution">
    <text evidence="1">The sequence shown here is derived from an EMBL/GenBank/DDBJ whole genome shotgun (WGS) entry which is preliminary data.</text>
</comment>
<dbReference type="EMBL" id="VSRR010003012">
    <property type="protein sequence ID" value="MPC34237.1"/>
    <property type="molecule type" value="Genomic_DNA"/>
</dbReference>
<accession>A0A5B7ELT1</accession>
<sequence>MKGSPLSWVRDEPHTMPHCFGHPGTRLEWGIKADHTVSIHSLLRTEVAFTLTGSHNPSHHKAT</sequence>
<organism evidence="1 2">
    <name type="scientific">Portunus trituberculatus</name>
    <name type="common">Swimming crab</name>
    <name type="synonym">Neptunus trituberculatus</name>
    <dbReference type="NCBI Taxonomy" id="210409"/>
    <lineage>
        <taxon>Eukaryota</taxon>
        <taxon>Metazoa</taxon>
        <taxon>Ecdysozoa</taxon>
        <taxon>Arthropoda</taxon>
        <taxon>Crustacea</taxon>
        <taxon>Multicrustacea</taxon>
        <taxon>Malacostraca</taxon>
        <taxon>Eumalacostraca</taxon>
        <taxon>Eucarida</taxon>
        <taxon>Decapoda</taxon>
        <taxon>Pleocyemata</taxon>
        <taxon>Brachyura</taxon>
        <taxon>Eubrachyura</taxon>
        <taxon>Portunoidea</taxon>
        <taxon>Portunidae</taxon>
        <taxon>Portuninae</taxon>
        <taxon>Portunus</taxon>
    </lineage>
</organism>
<name>A0A5B7ELT1_PORTR</name>
<evidence type="ECO:0000313" key="2">
    <source>
        <dbReference type="Proteomes" id="UP000324222"/>
    </source>
</evidence>
<dbReference type="Proteomes" id="UP000324222">
    <property type="component" value="Unassembled WGS sequence"/>
</dbReference>
<protein>
    <submittedName>
        <fullName evidence="1">Uncharacterized protein</fullName>
    </submittedName>
</protein>
<evidence type="ECO:0000313" key="1">
    <source>
        <dbReference type="EMBL" id="MPC34237.1"/>
    </source>
</evidence>
<reference evidence="1 2" key="1">
    <citation type="submission" date="2019-05" db="EMBL/GenBank/DDBJ databases">
        <title>Another draft genome of Portunus trituberculatus and its Hox gene families provides insights of decapod evolution.</title>
        <authorList>
            <person name="Jeong J.-H."/>
            <person name="Song I."/>
            <person name="Kim S."/>
            <person name="Choi T."/>
            <person name="Kim D."/>
            <person name="Ryu S."/>
            <person name="Kim W."/>
        </authorList>
    </citation>
    <scope>NUCLEOTIDE SEQUENCE [LARGE SCALE GENOMIC DNA]</scope>
    <source>
        <tissue evidence="1">Muscle</tissue>
    </source>
</reference>
<gene>
    <name evidence="1" type="ORF">E2C01_027620</name>
</gene>
<proteinExistence type="predicted"/>